<dbReference type="AlphaFoldDB" id="A0A1Y0CQ18"/>
<dbReference type="EMBL" id="CP020880">
    <property type="protein sequence ID" value="ART77430.1"/>
    <property type="molecule type" value="Genomic_DNA"/>
</dbReference>
<evidence type="ECO:0000256" key="1">
    <source>
        <dbReference type="SAM" id="Phobius"/>
    </source>
</evidence>
<gene>
    <name evidence="2" type="ORF">B4U37_15835</name>
    <name evidence="3" type="ORF">FZC74_10310</name>
</gene>
<evidence type="ECO:0000313" key="5">
    <source>
        <dbReference type="Proteomes" id="UP000323393"/>
    </source>
</evidence>
<dbReference type="NCBIfam" id="TIGR04086">
    <property type="entry name" value="TIGR04086_membr"/>
    <property type="match status" value="1"/>
</dbReference>
<protein>
    <submittedName>
        <fullName evidence="3">TIGR04086 family membrane protein</fullName>
    </submittedName>
</protein>
<evidence type="ECO:0000313" key="4">
    <source>
        <dbReference type="Proteomes" id="UP000195573"/>
    </source>
</evidence>
<evidence type="ECO:0000313" key="2">
    <source>
        <dbReference type="EMBL" id="ART77430.1"/>
    </source>
</evidence>
<name>A0A1Y0CQ18_9BACI</name>
<organism evidence="3 5">
    <name type="scientific">Sutcliffiella horikoshii</name>
    <dbReference type="NCBI Taxonomy" id="79883"/>
    <lineage>
        <taxon>Bacteria</taxon>
        <taxon>Bacillati</taxon>
        <taxon>Bacillota</taxon>
        <taxon>Bacilli</taxon>
        <taxon>Bacillales</taxon>
        <taxon>Bacillaceae</taxon>
        <taxon>Sutcliffiella</taxon>
    </lineage>
</organism>
<dbReference type="RefSeq" id="WP_088018975.1">
    <property type="nucleotide sequence ID" value="NZ_CP020880.1"/>
</dbReference>
<evidence type="ECO:0000313" key="3">
    <source>
        <dbReference type="EMBL" id="TYS59125.1"/>
    </source>
</evidence>
<dbReference type="Pfam" id="PF12670">
    <property type="entry name" value="DUF3792"/>
    <property type="match status" value="1"/>
</dbReference>
<reference evidence="3 5" key="2">
    <citation type="submission" date="2019-08" db="EMBL/GenBank/DDBJ databases">
        <title>Bacillus genomes from the desert of Cuatro Cienegas, Coahuila.</title>
        <authorList>
            <person name="Olmedo-Alvarez G."/>
        </authorList>
    </citation>
    <scope>NUCLEOTIDE SEQUENCE [LARGE SCALE GENOMIC DNA]</scope>
    <source>
        <strain evidence="3 5">CH88_3T</strain>
    </source>
</reference>
<keyword evidence="1" id="KW-0472">Membrane</keyword>
<keyword evidence="1" id="KW-0812">Transmembrane</keyword>
<feature type="transmembrane region" description="Helical" evidence="1">
    <location>
        <begin position="12"/>
        <end position="35"/>
    </location>
</feature>
<accession>A0A1Y0CQ18</accession>
<keyword evidence="1" id="KW-1133">Transmembrane helix</keyword>
<dbReference type="Proteomes" id="UP000195573">
    <property type="component" value="Chromosome"/>
</dbReference>
<dbReference type="Proteomes" id="UP000323393">
    <property type="component" value="Unassembled WGS sequence"/>
</dbReference>
<dbReference type="EMBL" id="VTEU01000003">
    <property type="protein sequence ID" value="TYS59125.1"/>
    <property type="molecule type" value="Genomic_DNA"/>
</dbReference>
<reference evidence="2 4" key="1">
    <citation type="submission" date="2017-04" db="EMBL/GenBank/DDBJ databases">
        <title>Complete Genome Sequence of the Bacillus horikoshii 20a strain from Cuatro Cienegas, Coahuila, Mexico.</title>
        <authorList>
            <person name="Zarza E."/>
            <person name="Alcaraz L.D."/>
            <person name="Aguilar-Salinas B."/>
            <person name="Islas A."/>
            <person name="Olmedo-Alvarez G."/>
        </authorList>
    </citation>
    <scope>NUCLEOTIDE SEQUENCE [LARGE SCALE GENOMIC DNA]</scope>
    <source>
        <strain evidence="2 4">20a</strain>
    </source>
</reference>
<dbReference type="GeneID" id="96739886"/>
<feature type="transmembrane region" description="Helical" evidence="1">
    <location>
        <begin position="102"/>
        <end position="121"/>
    </location>
</feature>
<dbReference type="KEGG" id="bhk:B4U37_15835"/>
<dbReference type="InterPro" id="IPR023804">
    <property type="entry name" value="DUF3792_TM"/>
</dbReference>
<sequence>MESKRLGLAIMYGLITVFMLAIVISLIFSLLLRFTSLQETSVAWIIVTLSFITLFIGGFISGGRGKEKGWLLGGATGGAYTLVIFLFQYLGNDSLFTMQQMLFHLGFIGIAALGGIFGVNVSGGYTSKA</sequence>
<feature type="transmembrane region" description="Helical" evidence="1">
    <location>
        <begin position="41"/>
        <end position="62"/>
    </location>
</feature>
<proteinExistence type="predicted"/>
<keyword evidence="4" id="KW-1185">Reference proteome</keyword>
<feature type="transmembrane region" description="Helical" evidence="1">
    <location>
        <begin position="69"/>
        <end position="90"/>
    </location>
</feature>